<feature type="domain" description="Acyl-CoA dehydrogenase/oxidase C-terminal" evidence="2">
    <location>
        <begin position="13"/>
        <end position="163"/>
    </location>
</feature>
<sequence length="169" mass="18101">MRVPQQDIVGAEGEGLLVMWPFTHVERVLTAALCLGTAAYAITRSVQRAKDRVISGAMPIGANQAIAHPLAAQHARLQANRLFVYRTAALFDAGADVTADANMAKLLTADLAFATADHAMQVMGVDAWDEREGWLDCYLDARLARSGPVSNEFALNYVARHVLGLPAGG</sequence>
<dbReference type="AlphaFoldDB" id="A0A7R7JIZ2"/>
<keyword evidence="4" id="KW-1185">Reference proteome</keyword>
<dbReference type="InterPro" id="IPR009075">
    <property type="entry name" value="AcylCo_DH/oxidase_C"/>
</dbReference>
<dbReference type="EMBL" id="AP024237">
    <property type="protein sequence ID" value="BCO37401.1"/>
    <property type="molecule type" value="Genomic_DNA"/>
</dbReference>
<keyword evidence="1" id="KW-0285">Flavoprotein</keyword>
<accession>A0A7R7JIZ2</accession>
<dbReference type="InterPro" id="IPR036250">
    <property type="entry name" value="AcylCo_DH-like_C"/>
</dbReference>
<dbReference type="GO" id="GO:0003995">
    <property type="term" value="F:acyl-CoA dehydrogenase activity"/>
    <property type="evidence" value="ECO:0007669"/>
    <property type="project" value="TreeGrafter"/>
</dbReference>
<dbReference type="Proteomes" id="UP000595446">
    <property type="component" value="Chromosome"/>
</dbReference>
<dbReference type="Gene3D" id="1.20.140.10">
    <property type="entry name" value="Butyryl-CoA Dehydrogenase, subunit A, domain 3"/>
    <property type="match status" value="1"/>
</dbReference>
<gene>
    <name evidence="3" type="ORF">MHEC_38340</name>
</gene>
<reference evidence="3 4" key="1">
    <citation type="submission" date="2020-12" db="EMBL/GenBank/DDBJ databases">
        <title>Complete genome sequence of Mycobacterium heckeshornense JCM 15655T, closely related to a pathogenic non-tuberculous mycobacterial species Mycobacterium xenopi.</title>
        <authorList>
            <person name="Yoshida M."/>
            <person name="Fukano H."/>
            <person name="Asakura T."/>
            <person name="Suzuki M."/>
            <person name="Hoshino Y."/>
        </authorList>
    </citation>
    <scope>NUCLEOTIDE SEQUENCE [LARGE SCALE GENOMIC DNA]</scope>
    <source>
        <strain evidence="3 4">JCM 15655</strain>
    </source>
</reference>
<dbReference type="SUPFAM" id="SSF47203">
    <property type="entry name" value="Acyl-CoA dehydrogenase C-terminal domain-like"/>
    <property type="match status" value="1"/>
</dbReference>
<name>A0A7R7JIZ2_9MYCO</name>
<dbReference type="PANTHER" id="PTHR43884:SF12">
    <property type="entry name" value="ISOVALERYL-COA DEHYDROGENASE, MITOCHONDRIAL-RELATED"/>
    <property type="match status" value="1"/>
</dbReference>
<evidence type="ECO:0000256" key="1">
    <source>
        <dbReference type="ARBA" id="ARBA00022630"/>
    </source>
</evidence>
<dbReference type="PANTHER" id="PTHR43884">
    <property type="entry name" value="ACYL-COA DEHYDROGENASE"/>
    <property type="match status" value="1"/>
</dbReference>
<evidence type="ECO:0000313" key="4">
    <source>
        <dbReference type="Proteomes" id="UP000595446"/>
    </source>
</evidence>
<proteinExistence type="predicted"/>
<protein>
    <recommendedName>
        <fullName evidence="2">Acyl-CoA dehydrogenase/oxidase C-terminal domain-containing protein</fullName>
    </recommendedName>
</protein>
<organism evidence="3 4">
    <name type="scientific">Mycobacterium heckeshornense</name>
    <dbReference type="NCBI Taxonomy" id="110505"/>
    <lineage>
        <taxon>Bacteria</taxon>
        <taxon>Bacillati</taxon>
        <taxon>Actinomycetota</taxon>
        <taxon>Actinomycetes</taxon>
        <taxon>Mycobacteriales</taxon>
        <taxon>Mycobacteriaceae</taxon>
        <taxon>Mycobacterium</taxon>
    </lineage>
</organism>
<evidence type="ECO:0000259" key="2">
    <source>
        <dbReference type="Pfam" id="PF00441"/>
    </source>
</evidence>
<dbReference type="Pfam" id="PF00441">
    <property type="entry name" value="Acyl-CoA_dh_1"/>
    <property type="match status" value="1"/>
</dbReference>
<evidence type="ECO:0000313" key="3">
    <source>
        <dbReference type="EMBL" id="BCO37401.1"/>
    </source>
</evidence>